<dbReference type="GO" id="GO:0006974">
    <property type="term" value="P:DNA damage response"/>
    <property type="evidence" value="ECO:0007669"/>
    <property type="project" value="InterPro"/>
</dbReference>
<evidence type="ECO:0000313" key="4">
    <source>
        <dbReference type="Proteomes" id="UP001209878"/>
    </source>
</evidence>
<evidence type="ECO:0000259" key="2">
    <source>
        <dbReference type="Pfam" id="PF13532"/>
    </source>
</evidence>
<dbReference type="InterPro" id="IPR037151">
    <property type="entry name" value="AlkB-like_sf"/>
</dbReference>
<comment type="cofactor">
    <cofactor evidence="1">
        <name>Fe(2+)</name>
        <dbReference type="ChEBI" id="CHEBI:29033"/>
    </cofactor>
</comment>
<name>A0AAD9NTJ0_RIDPI</name>
<dbReference type="EMBL" id="JAODUO010000377">
    <property type="protein sequence ID" value="KAK2181840.1"/>
    <property type="molecule type" value="Genomic_DNA"/>
</dbReference>
<dbReference type="SUPFAM" id="SSF51197">
    <property type="entry name" value="Clavaminate synthase-like"/>
    <property type="match status" value="1"/>
</dbReference>
<dbReference type="PANTHER" id="PTHR21052">
    <property type="entry name" value="SPERMATOGENESIS ASSOCIATED 11-RELATED"/>
    <property type="match status" value="1"/>
</dbReference>
<comment type="caution">
    <text evidence="3">The sequence shown here is derived from an EMBL/GenBank/DDBJ whole genome shotgun (WGS) entry which is preliminary data.</text>
</comment>
<accession>A0AAD9NTJ0</accession>
<proteinExistence type="predicted"/>
<keyword evidence="4" id="KW-1185">Reference proteome</keyword>
<organism evidence="3 4">
    <name type="scientific">Ridgeia piscesae</name>
    <name type="common">Tubeworm</name>
    <dbReference type="NCBI Taxonomy" id="27915"/>
    <lineage>
        <taxon>Eukaryota</taxon>
        <taxon>Metazoa</taxon>
        <taxon>Spiralia</taxon>
        <taxon>Lophotrochozoa</taxon>
        <taxon>Annelida</taxon>
        <taxon>Polychaeta</taxon>
        <taxon>Sedentaria</taxon>
        <taxon>Canalipalpata</taxon>
        <taxon>Sabellida</taxon>
        <taxon>Siboglinidae</taxon>
        <taxon>Ridgeia</taxon>
    </lineage>
</organism>
<dbReference type="InterPro" id="IPR032870">
    <property type="entry name" value="ALKBH7-like"/>
</dbReference>
<dbReference type="GO" id="GO:0005759">
    <property type="term" value="C:mitochondrial matrix"/>
    <property type="evidence" value="ECO:0007669"/>
    <property type="project" value="TreeGrafter"/>
</dbReference>
<reference evidence="3" key="1">
    <citation type="journal article" date="2023" name="Mol. Biol. Evol.">
        <title>Third-Generation Sequencing Reveals the Adaptive Role of the Epigenome in Three Deep-Sea Polychaetes.</title>
        <authorList>
            <person name="Perez M."/>
            <person name="Aroh O."/>
            <person name="Sun Y."/>
            <person name="Lan Y."/>
            <person name="Juniper S.K."/>
            <person name="Young C.R."/>
            <person name="Angers B."/>
            <person name="Qian P.Y."/>
        </authorList>
    </citation>
    <scope>NUCLEOTIDE SEQUENCE</scope>
    <source>
        <strain evidence="3">R07B-5</strain>
    </source>
</reference>
<sequence length="250" mass="28938">MVLGIQCIRYARIMQIRCCQLTKRSISTSIRNCVPAVTQVNTNACGSEKDEKRMPTPPEDVLEATDTETADILKGNIAVYQNFITEEEEKALFDEVEPHLKRLRYEKDHWDDAIHGYREMERKRWSAKNKVIIERVRNLVFPPDASHIPYVHVLDLMATGYIKAHVDSVRFCGSTIAGMCLLSSSIMRFVNEKDKSKYGDVLLKQRSLYVMRDRARYEYSHEILAAEQSHFRGNVVPRDRRISVICRNKA</sequence>
<dbReference type="Pfam" id="PF13532">
    <property type="entry name" value="2OG-FeII_Oxy_2"/>
    <property type="match status" value="1"/>
</dbReference>
<dbReference type="AlphaFoldDB" id="A0AAD9NTJ0"/>
<protein>
    <recommendedName>
        <fullName evidence="2">Alpha-ketoglutarate-dependent dioxygenase AlkB-like domain-containing protein</fullName>
    </recommendedName>
</protein>
<dbReference type="PANTHER" id="PTHR21052:SF0">
    <property type="entry name" value="ALPHA-KETOGLUTARATE-DEPENDENT DIOXYGENASE ALKB HOMOLOG 7, MITOCHONDRIAL"/>
    <property type="match status" value="1"/>
</dbReference>
<dbReference type="Proteomes" id="UP001209878">
    <property type="component" value="Unassembled WGS sequence"/>
</dbReference>
<dbReference type="Gene3D" id="2.60.120.590">
    <property type="entry name" value="Alpha-ketoglutarate-dependent dioxygenase AlkB-like"/>
    <property type="match status" value="1"/>
</dbReference>
<feature type="domain" description="Alpha-ketoglutarate-dependent dioxygenase AlkB-like" evidence="2">
    <location>
        <begin position="121"/>
        <end position="245"/>
    </location>
</feature>
<dbReference type="InterPro" id="IPR027450">
    <property type="entry name" value="AlkB-like"/>
</dbReference>
<evidence type="ECO:0000256" key="1">
    <source>
        <dbReference type="ARBA" id="ARBA00001954"/>
    </source>
</evidence>
<gene>
    <name evidence="3" type="ORF">NP493_377g00019</name>
</gene>
<dbReference type="GO" id="GO:0006631">
    <property type="term" value="P:fatty acid metabolic process"/>
    <property type="evidence" value="ECO:0007669"/>
    <property type="project" value="TreeGrafter"/>
</dbReference>
<evidence type="ECO:0000313" key="3">
    <source>
        <dbReference type="EMBL" id="KAK2181840.1"/>
    </source>
</evidence>